<evidence type="ECO:0000313" key="5">
    <source>
        <dbReference type="Proteomes" id="UP000182444"/>
    </source>
</evidence>
<accession>A0A1D8NL30</accession>
<evidence type="ECO:0000313" key="4">
    <source>
        <dbReference type="EMBL" id="RDW23156.1"/>
    </source>
</evidence>
<evidence type="ECO:0000256" key="1">
    <source>
        <dbReference type="SAM" id="MobiDB-lite"/>
    </source>
</evidence>
<reference evidence="4 6" key="2">
    <citation type="submission" date="2018-07" db="EMBL/GenBank/DDBJ databases">
        <title>Draft Genome Assemblies for Five Robust Yarrowia lipolytica Strains Exhibiting High Lipid Production and Pentose Sugar Utilization and Sugar Alcohol Secretion from Undetoxified Lignocellulosic Biomass Hydrolysates.</title>
        <authorList>
            <consortium name="DOE Joint Genome Institute"/>
            <person name="Walker C."/>
            <person name="Ryu S."/>
            <person name="Na H."/>
            <person name="Zane M."/>
            <person name="LaButti K."/>
            <person name="Lipzen A."/>
            <person name="Haridas S."/>
            <person name="Barry K."/>
            <person name="Grigoriev I.V."/>
            <person name="Quarterman J."/>
            <person name="Slininger P."/>
            <person name="Dien B."/>
            <person name="Trinh C.T."/>
        </authorList>
    </citation>
    <scope>NUCLEOTIDE SEQUENCE [LARGE SCALE GENOMIC DNA]</scope>
    <source>
        <strain evidence="4 6">YB392</strain>
    </source>
</reference>
<dbReference type="Pfam" id="PF01637">
    <property type="entry name" value="ATPase_2"/>
    <property type="match status" value="1"/>
</dbReference>
<dbReference type="Proteomes" id="UP000256601">
    <property type="component" value="Unassembled WGS sequence"/>
</dbReference>
<dbReference type="AlphaFoldDB" id="A0A1D8NL30"/>
<evidence type="ECO:0000313" key="6">
    <source>
        <dbReference type="Proteomes" id="UP000256601"/>
    </source>
</evidence>
<feature type="domain" description="ATPase" evidence="2">
    <location>
        <begin position="283"/>
        <end position="454"/>
    </location>
</feature>
<sequence>MLRAVSRVTPRNTRRFAPCVLNGPNSFQHKHPGLPASRPFLSFLLGSLMSPVDAIKNLRDTKTLLEQTKDELLDTYEQTQIPRVHTFSPPPGYFPRKNEMATLQRALSTDPAFVCMFGGSSVGKTALLRKVLSGQTSPDQNMIMGGWGVGNTVGGPSMSEHEQHKFVVIHFDLRIAGFSDRVGLYIRLAAAMEGFFQEVVDEYQRDGVGEEAKKEYEKYFKGHILTFKHARKDMEQKLEDAFKSASGRTREEACLSGDIAKLMEMFQSSMLSYWEFDPHKILKEREKIQDKAMQQVKDNGGKLALKMLDQDELLRKTKDEIARRSGLTMGSKRVPVFIFDEAHRLPTLIDDEDCLKTLLDSFLVLTKQDRLCHVIQCTSDAFYMLWLRAINVSQHSKIITIDDATYEETRKFWHDSLLASTVSKTQSPGLLKNKLPDFDVVWDFFGGRFAYITDFVAEFINAQGEINPYNSSSFVHSYTLLNLFLTHQSFDTYSSLPESIDFTVDMDPEVLLSVCVQILRNKYNSEDPQRTRGSINYFDSCALYGTEHVNALVKSRILNINWTEPVGDRLSNEGPQLTPECIYRPQLQPMSRVVEKAMEVVLASPALTEVKAKAKERFPEIVGDYSGSNISTEIRATPNPSKSSDLDKSK</sequence>
<proteinExistence type="predicted"/>
<dbReference type="VEuPathDB" id="FungiDB:YALI1_E39579g"/>
<dbReference type="PANTHER" id="PTHR37096">
    <property type="entry name" value="YALI0E33429P"/>
    <property type="match status" value="1"/>
</dbReference>
<reference evidence="3 5" key="1">
    <citation type="journal article" date="2016" name="PLoS ONE">
        <title>Sequence Assembly of Yarrowia lipolytica Strain W29/CLIB89 Shows Transposable Element Diversity.</title>
        <authorList>
            <person name="Magnan C."/>
            <person name="Yu J."/>
            <person name="Chang I."/>
            <person name="Jahn E."/>
            <person name="Kanomata Y."/>
            <person name="Wu J."/>
            <person name="Zeller M."/>
            <person name="Oakes M."/>
            <person name="Baldi P."/>
            <person name="Sandmeyer S."/>
        </authorList>
    </citation>
    <scope>NUCLEOTIDE SEQUENCE [LARGE SCALE GENOMIC DNA]</scope>
    <source>
        <strain evidence="3">CLIB89</strain>
        <strain evidence="5">CLIB89(W29)</strain>
    </source>
</reference>
<name>A0A1D8NL30_YARLL</name>
<evidence type="ECO:0000313" key="3">
    <source>
        <dbReference type="EMBL" id="AOW06339.1"/>
    </source>
</evidence>
<gene>
    <name evidence="4" type="ORF">B0I71DRAFT_161352</name>
    <name evidence="3" type="ORF">YALI1_E39579g</name>
</gene>
<dbReference type="GeneID" id="2912966"/>
<dbReference type="GO" id="GO:0005524">
    <property type="term" value="F:ATP binding"/>
    <property type="evidence" value="ECO:0007669"/>
    <property type="project" value="InterPro"/>
</dbReference>
<dbReference type="Proteomes" id="UP000182444">
    <property type="component" value="Chromosome 1E"/>
</dbReference>
<dbReference type="EMBL" id="CP017557">
    <property type="protein sequence ID" value="AOW06339.1"/>
    <property type="molecule type" value="Genomic_DNA"/>
</dbReference>
<feature type="region of interest" description="Disordered" evidence="1">
    <location>
        <begin position="623"/>
        <end position="650"/>
    </location>
</feature>
<dbReference type="SUPFAM" id="SSF52540">
    <property type="entry name" value="P-loop containing nucleoside triphosphate hydrolases"/>
    <property type="match status" value="1"/>
</dbReference>
<dbReference type="InterPro" id="IPR051667">
    <property type="entry name" value="Archaeal_ATPase_domain"/>
</dbReference>
<organism evidence="3 5">
    <name type="scientific">Yarrowia lipolytica</name>
    <name type="common">Candida lipolytica</name>
    <dbReference type="NCBI Taxonomy" id="4952"/>
    <lineage>
        <taxon>Eukaryota</taxon>
        <taxon>Fungi</taxon>
        <taxon>Dikarya</taxon>
        <taxon>Ascomycota</taxon>
        <taxon>Saccharomycotina</taxon>
        <taxon>Dipodascomycetes</taxon>
        <taxon>Dipodascales</taxon>
        <taxon>Dipodascales incertae sedis</taxon>
        <taxon>Yarrowia</taxon>
    </lineage>
</organism>
<dbReference type="OMA" id="DLRWTEP"/>
<dbReference type="EMBL" id="KZ859107">
    <property type="protein sequence ID" value="RDW23156.1"/>
    <property type="molecule type" value="Genomic_DNA"/>
</dbReference>
<dbReference type="PANTHER" id="PTHR37096:SF1">
    <property type="entry name" value="AAA+ ATPASE DOMAIN-CONTAINING PROTEIN"/>
    <property type="match status" value="1"/>
</dbReference>
<dbReference type="InterPro" id="IPR027417">
    <property type="entry name" value="P-loop_NTPase"/>
</dbReference>
<evidence type="ECO:0000259" key="2">
    <source>
        <dbReference type="Pfam" id="PF01637"/>
    </source>
</evidence>
<feature type="compositionally biased region" description="Polar residues" evidence="1">
    <location>
        <begin position="626"/>
        <end position="643"/>
    </location>
</feature>
<dbReference type="InterPro" id="IPR011579">
    <property type="entry name" value="ATPase_dom"/>
</dbReference>
<dbReference type="VEuPathDB" id="FungiDB:YALI0_E33429g"/>
<protein>
    <recommendedName>
        <fullName evidence="2">ATPase domain-containing protein</fullName>
    </recommendedName>
</protein>
<dbReference type="KEGG" id="yli:2912966"/>
<dbReference type="eggNOG" id="ENOG502QVHF">
    <property type="taxonomic scope" value="Eukaryota"/>
</dbReference>